<gene>
    <name evidence="2" type="ORF">AS189_03385</name>
</gene>
<keyword evidence="1" id="KW-0812">Transmembrane</keyword>
<dbReference type="Pfam" id="PF11070">
    <property type="entry name" value="DUF2871"/>
    <property type="match status" value="1"/>
</dbReference>
<feature type="transmembrane region" description="Helical" evidence="1">
    <location>
        <begin position="5"/>
        <end position="22"/>
    </location>
</feature>
<dbReference type="InterPro" id="IPR021299">
    <property type="entry name" value="DUF2871"/>
</dbReference>
<feature type="transmembrane region" description="Helical" evidence="1">
    <location>
        <begin position="106"/>
        <end position="128"/>
    </location>
</feature>
<feature type="transmembrane region" description="Helical" evidence="1">
    <location>
        <begin position="42"/>
        <end position="62"/>
    </location>
</feature>
<name>A0A0S2LW93_9MICC</name>
<evidence type="ECO:0000313" key="2">
    <source>
        <dbReference type="EMBL" id="ALO65711.1"/>
    </source>
</evidence>
<organism evidence="2 3">
    <name type="scientific">Arthrobacter alpinus</name>
    <dbReference type="NCBI Taxonomy" id="656366"/>
    <lineage>
        <taxon>Bacteria</taxon>
        <taxon>Bacillati</taxon>
        <taxon>Actinomycetota</taxon>
        <taxon>Actinomycetes</taxon>
        <taxon>Micrococcales</taxon>
        <taxon>Micrococcaceae</taxon>
        <taxon>Arthrobacter</taxon>
    </lineage>
</organism>
<evidence type="ECO:0008006" key="4">
    <source>
        <dbReference type="Google" id="ProtNLM"/>
    </source>
</evidence>
<protein>
    <recommendedName>
        <fullName evidence="4">DUF2871 domain-containing protein</fullName>
    </recommendedName>
</protein>
<accession>A0A0S2LW93</accession>
<evidence type="ECO:0000313" key="3">
    <source>
        <dbReference type="Proteomes" id="UP000059574"/>
    </source>
</evidence>
<reference evidence="2 3" key="2">
    <citation type="journal article" date="2016" name="J. Biotechnol.">
        <title>Complete genome sequence of Arthrobacter alpinus ERGS4:06, a yellow pigmented bacterium tolerant to cold and radiations isolated from Sikkim Himalaya.</title>
        <authorList>
            <person name="Kumar R."/>
            <person name="Singh D."/>
            <person name="Swarnkar M.K."/>
            <person name="Singh A.K."/>
            <person name="Kumar S."/>
        </authorList>
    </citation>
    <scope>NUCLEOTIDE SEQUENCE [LARGE SCALE GENOMIC DNA]</scope>
    <source>
        <strain evidence="2 3">ERGS4:06</strain>
    </source>
</reference>
<keyword evidence="1" id="KW-0472">Membrane</keyword>
<dbReference type="AlphaFoldDB" id="A0A0S2LW93"/>
<proteinExistence type="predicted"/>
<evidence type="ECO:0000256" key="1">
    <source>
        <dbReference type="SAM" id="Phobius"/>
    </source>
</evidence>
<dbReference type="OrthoDB" id="1644899at2"/>
<dbReference type="EMBL" id="CP013200">
    <property type="protein sequence ID" value="ALO65711.1"/>
    <property type="molecule type" value="Genomic_DNA"/>
</dbReference>
<keyword evidence="1" id="KW-1133">Transmembrane helix</keyword>
<dbReference type="RefSeq" id="WP_062286340.1">
    <property type="nucleotide sequence ID" value="NZ_CP013200.1"/>
</dbReference>
<dbReference type="Proteomes" id="UP000059574">
    <property type="component" value="Chromosome"/>
</dbReference>
<dbReference type="InterPro" id="IPR036927">
    <property type="entry name" value="Cyt_c_oxase-like_su1_sf"/>
</dbReference>
<feature type="transmembrane region" description="Helical" evidence="1">
    <location>
        <begin position="74"/>
        <end position="94"/>
    </location>
</feature>
<sequence>MKKLFYSSFAYMVIGVLSGLFYREYTKGKDFSGVTQLSVVHTHLLTLGFIVLLIVLILEKLFTLSKSRLFNWFFWTYNAGLMLTAAIMVVHGMLQVNGTTEVSAAIPGIAGLGHILLSVAMVLLFLALRTRLFAPAVQTPTVKHDDGTPVALAG</sequence>
<reference evidence="3" key="1">
    <citation type="submission" date="2015-11" db="EMBL/GenBank/DDBJ databases">
        <authorList>
            <person name="Kumar R."/>
            <person name="Singh D."/>
            <person name="Swarnkar M.K."/>
            <person name="Singh A.K."/>
            <person name="Kumar S."/>
        </authorList>
    </citation>
    <scope>NUCLEOTIDE SEQUENCE [LARGE SCALE GENOMIC DNA]</scope>
    <source>
        <strain evidence="3">ERGS4:06</strain>
    </source>
</reference>
<dbReference type="Gene3D" id="1.20.210.10">
    <property type="entry name" value="Cytochrome c oxidase-like, subunit I domain"/>
    <property type="match status" value="1"/>
</dbReference>